<name>A0A382B3T7_9ZZZZ</name>
<protein>
    <recommendedName>
        <fullName evidence="3">Peptidase M6-like domain-containing protein</fullName>
    </recommendedName>
</protein>
<dbReference type="Gene3D" id="2.60.120.260">
    <property type="entry name" value="Galactose-binding domain-like"/>
    <property type="match status" value="1"/>
</dbReference>
<keyword evidence="1" id="KW-1133">Transmembrane helix</keyword>
<reference evidence="2" key="1">
    <citation type="submission" date="2018-05" db="EMBL/GenBank/DDBJ databases">
        <authorList>
            <person name="Lanie J.A."/>
            <person name="Ng W.-L."/>
            <person name="Kazmierczak K.M."/>
            <person name="Andrzejewski T.M."/>
            <person name="Davidsen T.M."/>
            <person name="Wayne K.J."/>
            <person name="Tettelin H."/>
            <person name="Glass J.I."/>
            <person name="Rusch D."/>
            <person name="Podicherti R."/>
            <person name="Tsui H.-C.T."/>
            <person name="Winkler M.E."/>
        </authorList>
    </citation>
    <scope>NUCLEOTIDE SEQUENCE</scope>
</reference>
<proteinExistence type="predicted"/>
<accession>A0A382B3T7</accession>
<dbReference type="EMBL" id="UINC01027899">
    <property type="protein sequence ID" value="SVB07943.1"/>
    <property type="molecule type" value="Genomic_DNA"/>
</dbReference>
<feature type="transmembrane region" description="Helical" evidence="1">
    <location>
        <begin position="12"/>
        <end position="30"/>
    </location>
</feature>
<keyword evidence="1" id="KW-0812">Transmembrane</keyword>
<keyword evidence="1" id="KW-0472">Membrane</keyword>
<evidence type="ECO:0000313" key="2">
    <source>
        <dbReference type="EMBL" id="SVB07943.1"/>
    </source>
</evidence>
<evidence type="ECO:0000256" key="1">
    <source>
        <dbReference type="SAM" id="Phobius"/>
    </source>
</evidence>
<organism evidence="2">
    <name type="scientific">marine metagenome</name>
    <dbReference type="NCBI Taxonomy" id="408172"/>
    <lineage>
        <taxon>unclassified sequences</taxon>
        <taxon>metagenomes</taxon>
        <taxon>ecological metagenomes</taxon>
    </lineage>
</organism>
<feature type="non-terminal residue" evidence="2">
    <location>
        <position position="577"/>
    </location>
</feature>
<sequence length="577" mass="62822">MSNEQEETIMKGFVKSILFSTILVASFIYTRETAEIKTDMGVVHDGKEYIINSSDFQGNSAESREEIILWEENFESGENGWSFDAGWELTTSSYNSESHSALSADSDANMGTTHNLLTPTIDLPALGDGETMNFGFWLYDNQPDSDSDGDDYLDDYYAISVLDLAALAWHPSSTDAIDGNSYWCGDEEIGGYLDSWIQFLDTPSFTVPSGGTLSADMMWTIESPAGATVGGSCTDGWDAANVRISTDGGATWALLHASGMGNGYDFDCGYGWIWNDAEYDSGGSNNHLAAGWGGDQDWTNISFDMSAYADQNVIVRFAFGSDPAYCTLDDSGITGFHVDNIMVSGALDCNPENNCDTSISGEVWVDQFYDYGSCTDGRPGCDGWEQYVPGLAFNGNVFMDISDFSEKSIIFRIQSRYDEDNDPTGQGAGLHIDDFKIYKISGGNYPPPIGLTAEPGDSEAMLSWYDMNASGTDNFQYHNGNFSANNSIYLNGTAPAWAGERFDIFGSSTVNSVTVNSINDGPVDVSIGGFGQLGTLFNTEPLHSMDVTLQPGDNTFDISWDMNNSFVIAYTFYSIDT</sequence>
<gene>
    <name evidence="2" type="ORF">METZ01_LOCUS160797</name>
</gene>
<dbReference type="AlphaFoldDB" id="A0A382B3T7"/>
<evidence type="ECO:0008006" key="3">
    <source>
        <dbReference type="Google" id="ProtNLM"/>
    </source>
</evidence>